<dbReference type="Gene3D" id="1.10.1670.10">
    <property type="entry name" value="Helix-hairpin-Helix base-excision DNA repair enzymes (C-terminal)"/>
    <property type="match status" value="1"/>
</dbReference>
<comment type="cofactor">
    <cofactor evidence="2">
        <name>Zn(2+)</name>
        <dbReference type="ChEBI" id="CHEBI:29105"/>
    </cofactor>
</comment>
<dbReference type="Pfam" id="PF06029">
    <property type="entry name" value="AlkA_N"/>
    <property type="match status" value="1"/>
</dbReference>
<evidence type="ECO:0000256" key="5">
    <source>
        <dbReference type="ARBA" id="ARBA00022679"/>
    </source>
</evidence>
<dbReference type="InterPro" id="IPR004026">
    <property type="entry name" value="Ada_DNA_repair_Zn-bd"/>
</dbReference>
<dbReference type="GO" id="GO:0005737">
    <property type="term" value="C:cytoplasm"/>
    <property type="evidence" value="ECO:0007669"/>
    <property type="project" value="TreeGrafter"/>
</dbReference>
<protein>
    <recommendedName>
        <fullName evidence="3">DNA-3-methyladenine glycosylase II</fullName>
        <ecNumber evidence="3">3.2.2.21</ecNumber>
    </recommendedName>
</protein>
<evidence type="ECO:0000256" key="3">
    <source>
        <dbReference type="ARBA" id="ARBA00012000"/>
    </source>
</evidence>
<dbReference type="GO" id="GO:0043565">
    <property type="term" value="F:sequence-specific DNA binding"/>
    <property type="evidence" value="ECO:0007669"/>
    <property type="project" value="InterPro"/>
</dbReference>
<dbReference type="Proteomes" id="UP000886800">
    <property type="component" value="Unassembled WGS sequence"/>
</dbReference>
<keyword evidence="6" id="KW-0479">Metal-binding</keyword>
<dbReference type="InterPro" id="IPR051912">
    <property type="entry name" value="Alkylbase_DNA_Glycosylase/TA"/>
</dbReference>
<evidence type="ECO:0000256" key="7">
    <source>
        <dbReference type="ARBA" id="ARBA00022763"/>
    </source>
</evidence>
<dbReference type="GO" id="GO:0032259">
    <property type="term" value="P:methylation"/>
    <property type="evidence" value="ECO:0007669"/>
    <property type="project" value="UniProtKB-KW"/>
</dbReference>
<keyword evidence="8" id="KW-0862">Zinc</keyword>
<dbReference type="SUPFAM" id="SSF48150">
    <property type="entry name" value="DNA-glycosylase"/>
    <property type="match status" value="1"/>
</dbReference>
<evidence type="ECO:0000256" key="6">
    <source>
        <dbReference type="ARBA" id="ARBA00022723"/>
    </source>
</evidence>
<reference evidence="15" key="2">
    <citation type="submission" date="2021-04" db="EMBL/GenBank/DDBJ databases">
        <authorList>
            <person name="Gilroy R."/>
        </authorList>
    </citation>
    <scope>NUCLEOTIDE SEQUENCE</scope>
    <source>
        <strain evidence="15">CHK188-5543</strain>
    </source>
</reference>
<dbReference type="CDD" id="cd00056">
    <property type="entry name" value="ENDO3c"/>
    <property type="match status" value="1"/>
</dbReference>
<dbReference type="InterPro" id="IPR003265">
    <property type="entry name" value="HhH-GPD_domain"/>
</dbReference>
<dbReference type="EMBL" id="DXES01000065">
    <property type="protein sequence ID" value="HIX65237.1"/>
    <property type="molecule type" value="Genomic_DNA"/>
</dbReference>
<dbReference type="InterPro" id="IPR018062">
    <property type="entry name" value="HTH_AraC-typ_CS"/>
</dbReference>
<dbReference type="SUPFAM" id="SSF55945">
    <property type="entry name" value="TATA-box binding protein-like"/>
    <property type="match status" value="1"/>
</dbReference>
<evidence type="ECO:0000256" key="13">
    <source>
        <dbReference type="ARBA" id="ARBA00023204"/>
    </source>
</evidence>
<keyword evidence="7" id="KW-0227">DNA damage</keyword>
<comment type="catalytic activity">
    <reaction evidence="1">
        <text>Hydrolysis of alkylated DNA, releasing 3-methyladenine, 3-methylguanine, 7-methylguanine and 7-methyladenine.</text>
        <dbReference type="EC" id="3.2.2.21"/>
    </reaction>
</comment>
<dbReference type="Pfam" id="PF00730">
    <property type="entry name" value="HhH-GPD"/>
    <property type="match status" value="1"/>
</dbReference>
<dbReference type="InterPro" id="IPR009057">
    <property type="entry name" value="Homeodomain-like_sf"/>
</dbReference>
<dbReference type="EC" id="3.2.2.21" evidence="3"/>
<dbReference type="PANTHER" id="PTHR43003">
    <property type="entry name" value="DNA-3-METHYLADENINE GLYCOSYLASE"/>
    <property type="match status" value="1"/>
</dbReference>
<dbReference type="SUPFAM" id="SSF46689">
    <property type="entry name" value="Homeodomain-like"/>
    <property type="match status" value="2"/>
</dbReference>
<dbReference type="GO" id="GO:0006285">
    <property type="term" value="P:base-excision repair, AP site formation"/>
    <property type="evidence" value="ECO:0007669"/>
    <property type="project" value="TreeGrafter"/>
</dbReference>
<dbReference type="InterPro" id="IPR011257">
    <property type="entry name" value="DNA_glycosylase"/>
</dbReference>
<dbReference type="Gene3D" id="3.40.10.10">
    <property type="entry name" value="DNA Methylphosphotriester Repair Domain"/>
    <property type="match status" value="1"/>
</dbReference>
<keyword evidence="4" id="KW-0489">Methyltransferase</keyword>
<dbReference type="SMART" id="SM00478">
    <property type="entry name" value="ENDO3c"/>
    <property type="match status" value="1"/>
</dbReference>
<sequence>MQLPNREACYAIFRAKDPRFDGRLFVGVASTGVYCRPVCRARLPREENCTYFATAAQAEQAGYRPCLVCRPELAPGQAPLDAASALARRAARYLEEHCGDGLGLEEAARQLGCTSRHLRRSFWAEYQVTPVAYLQTCRLLLAKGLLTDTALPVVEVALAAGFGSQRRLEALFQSRYGLTPAALRRQAAAGSACPGRFTVALGYRPPYRWEELLGFLEARAIAGVERVADGRYWRAVRLAGRAGRQAAGWLSVGHRPDRCQLEVTLSESLAPALPQVLARVRRLFDLDCDPQAVGAVLEGMDRVRPGLYQPGRRVPGSFDPFETAVRAVLGQQITVKAASTLAGRLAAALGDPLETGVEGLTHTFPTPAALAALEDPPARLGPLGVTSARARCIAALARAVEQGSLQLGPCADPAQAQAALLAIKGVGNWTAQYLAMRTLGEPDAFLETDVGVRRALPGFTPRQLRELAEAWRPWRSYAVINLWNAQ</sequence>
<evidence type="ECO:0000256" key="9">
    <source>
        <dbReference type="ARBA" id="ARBA00023015"/>
    </source>
</evidence>
<dbReference type="PROSITE" id="PS01124">
    <property type="entry name" value="HTH_ARAC_FAMILY_2"/>
    <property type="match status" value="1"/>
</dbReference>
<evidence type="ECO:0000256" key="10">
    <source>
        <dbReference type="ARBA" id="ARBA00023125"/>
    </source>
</evidence>
<dbReference type="PANTHER" id="PTHR43003:SF13">
    <property type="entry name" value="DNA-3-METHYLADENINE GLYCOSYLASE 2"/>
    <property type="match status" value="1"/>
</dbReference>
<dbReference type="GO" id="GO:0006307">
    <property type="term" value="P:DNA alkylation repair"/>
    <property type="evidence" value="ECO:0007669"/>
    <property type="project" value="TreeGrafter"/>
</dbReference>
<dbReference type="GO" id="GO:0008725">
    <property type="term" value="F:DNA-3-methyladenine glycosylase activity"/>
    <property type="evidence" value="ECO:0007669"/>
    <property type="project" value="TreeGrafter"/>
</dbReference>
<keyword evidence="11" id="KW-0010">Activator</keyword>
<keyword evidence="10" id="KW-0238">DNA-binding</keyword>
<dbReference type="InterPro" id="IPR010316">
    <property type="entry name" value="AlkA_N"/>
</dbReference>
<dbReference type="AlphaFoldDB" id="A0A9D1WQB8"/>
<evidence type="ECO:0000256" key="12">
    <source>
        <dbReference type="ARBA" id="ARBA00023163"/>
    </source>
</evidence>
<accession>A0A9D1WQB8</accession>
<dbReference type="GO" id="GO:0008168">
    <property type="term" value="F:methyltransferase activity"/>
    <property type="evidence" value="ECO:0007669"/>
    <property type="project" value="UniProtKB-KW"/>
</dbReference>
<keyword evidence="5" id="KW-0808">Transferase</keyword>
<dbReference type="GO" id="GO:0032993">
    <property type="term" value="C:protein-DNA complex"/>
    <property type="evidence" value="ECO:0007669"/>
    <property type="project" value="TreeGrafter"/>
</dbReference>
<dbReference type="SUPFAM" id="SSF57884">
    <property type="entry name" value="Ada DNA repair protein, N-terminal domain (N-Ada 10)"/>
    <property type="match status" value="1"/>
</dbReference>
<proteinExistence type="predicted"/>
<evidence type="ECO:0000256" key="11">
    <source>
        <dbReference type="ARBA" id="ARBA00023159"/>
    </source>
</evidence>
<evidence type="ECO:0000256" key="4">
    <source>
        <dbReference type="ARBA" id="ARBA00022603"/>
    </source>
</evidence>
<dbReference type="InterPro" id="IPR023170">
    <property type="entry name" value="HhH_base_excis_C"/>
</dbReference>
<keyword evidence="13" id="KW-0234">DNA repair</keyword>
<comment type="caution">
    <text evidence="15">The sequence shown here is derived from an EMBL/GenBank/DDBJ whole genome shotgun (WGS) entry which is preliminary data.</text>
</comment>
<evidence type="ECO:0000313" key="16">
    <source>
        <dbReference type="Proteomes" id="UP000886800"/>
    </source>
</evidence>
<dbReference type="InterPro" id="IPR018060">
    <property type="entry name" value="HTH_AraC"/>
</dbReference>
<reference evidence="15" key="1">
    <citation type="journal article" date="2021" name="PeerJ">
        <title>Extensive microbial diversity within the chicken gut microbiome revealed by metagenomics and culture.</title>
        <authorList>
            <person name="Gilroy R."/>
            <person name="Ravi A."/>
            <person name="Getino M."/>
            <person name="Pursley I."/>
            <person name="Horton D.L."/>
            <person name="Alikhan N.F."/>
            <person name="Baker D."/>
            <person name="Gharbi K."/>
            <person name="Hall N."/>
            <person name="Watson M."/>
            <person name="Adriaenssens E.M."/>
            <person name="Foster-Nyarko E."/>
            <person name="Jarju S."/>
            <person name="Secka A."/>
            <person name="Antonio M."/>
            <person name="Oren A."/>
            <person name="Chaudhuri R.R."/>
            <person name="La Ragione R."/>
            <person name="Hildebrand F."/>
            <person name="Pallen M.J."/>
        </authorList>
    </citation>
    <scope>NUCLEOTIDE SEQUENCE</scope>
    <source>
        <strain evidence="15">CHK188-5543</strain>
    </source>
</reference>
<dbReference type="GO" id="GO:0008270">
    <property type="term" value="F:zinc ion binding"/>
    <property type="evidence" value="ECO:0007669"/>
    <property type="project" value="InterPro"/>
</dbReference>
<dbReference type="Gene3D" id="3.30.310.20">
    <property type="entry name" value="DNA-3-methyladenine glycosylase AlkA, N-terminal domain"/>
    <property type="match status" value="1"/>
</dbReference>
<name>A0A9D1WQB8_9FIRM</name>
<dbReference type="Pfam" id="PF02805">
    <property type="entry name" value="Ada_Zn_binding"/>
    <property type="match status" value="1"/>
</dbReference>
<dbReference type="GO" id="GO:0032131">
    <property type="term" value="F:alkylated DNA binding"/>
    <property type="evidence" value="ECO:0007669"/>
    <property type="project" value="TreeGrafter"/>
</dbReference>
<dbReference type="GO" id="GO:0003700">
    <property type="term" value="F:DNA-binding transcription factor activity"/>
    <property type="evidence" value="ECO:0007669"/>
    <property type="project" value="InterPro"/>
</dbReference>
<dbReference type="InterPro" id="IPR037046">
    <property type="entry name" value="AlkA_N_sf"/>
</dbReference>
<dbReference type="InterPro" id="IPR035451">
    <property type="entry name" value="Ada-like_dom_sf"/>
</dbReference>
<dbReference type="Gene3D" id="1.10.340.30">
    <property type="entry name" value="Hypothetical protein, domain 2"/>
    <property type="match status" value="1"/>
</dbReference>
<dbReference type="SMART" id="SM01009">
    <property type="entry name" value="AlkA_N"/>
    <property type="match status" value="1"/>
</dbReference>
<keyword evidence="9" id="KW-0805">Transcription regulation</keyword>
<gene>
    <name evidence="15" type="ORF">H9736_03210</name>
</gene>
<organism evidence="15 16">
    <name type="scientific">Candidatus Anaerotruncus excrementipullorum</name>
    <dbReference type="NCBI Taxonomy" id="2838465"/>
    <lineage>
        <taxon>Bacteria</taxon>
        <taxon>Bacillati</taxon>
        <taxon>Bacillota</taxon>
        <taxon>Clostridia</taxon>
        <taxon>Eubacteriales</taxon>
        <taxon>Oscillospiraceae</taxon>
        <taxon>Anaerotruncus</taxon>
    </lineage>
</organism>
<dbReference type="SMART" id="SM00342">
    <property type="entry name" value="HTH_ARAC"/>
    <property type="match status" value="1"/>
</dbReference>
<dbReference type="Gene3D" id="1.10.10.60">
    <property type="entry name" value="Homeodomain-like"/>
    <property type="match status" value="1"/>
</dbReference>
<evidence type="ECO:0000256" key="1">
    <source>
        <dbReference type="ARBA" id="ARBA00000086"/>
    </source>
</evidence>
<evidence type="ECO:0000256" key="8">
    <source>
        <dbReference type="ARBA" id="ARBA00022833"/>
    </source>
</evidence>
<evidence type="ECO:0000313" key="15">
    <source>
        <dbReference type="EMBL" id="HIX65237.1"/>
    </source>
</evidence>
<dbReference type="PROSITE" id="PS00041">
    <property type="entry name" value="HTH_ARAC_FAMILY_1"/>
    <property type="match status" value="1"/>
</dbReference>
<evidence type="ECO:0000256" key="2">
    <source>
        <dbReference type="ARBA" id="ARBA00001947"/>
    </source>
</evidence>
<keyword evidence="12" id="KW-0804">Transcription</keyword>
<dbReference type="Pfam" id="PF12833">
    <property type="entry name" value="HTH_18"/>
    <property type="match status" value="1"/>
</dbReference>
<dbReference type="GO" id="GO:0043916">
    <property type="term" value="F:DNA-7-methylguanine glycosylase activity"/>
    <property type="evidence" value="ECO:0007669"/>
    <property type="project" value="TreeGrafter"/>
</dbReference>
<feature type="domain" description="HTH araC/xylS-type" evidence="14">
    <location>
        <begin position="88"/>
        <end position="186"/>
    </location>
</feature>
<evidence type="ECO:0000259" key="14">
    <source>
        <dbReference type="PROSITE" id="PS01124"/>
    </source>
</evidence>